<dbReference type="InterPro" id="IPR036366">
    <property type="entry name" value="PGBDSf"/>
</dbReference>
<reference evidence="3" key="1">
    <citation type="submission" date="2022-12" db="EMBL/GenBank/DDBJ databases">
        <title>Reference genome sequencing for broad-spectrum identification of bacterial and archaeal isolates by mass spectrometry.</title>
        <authorList>
            <person name="Sekiguchi Y."/>
            <person name="Tourlousse D.M."/>
        </authorList>
    </citation>
    <scope>NUCLEOTIDE SEQUENCE</scope>
    <source>
        <strain evidence="3">10succ1</strain>
    </source>
</reference>
<keyword evidence="4" id="KW-1185">Reference proteome</keyword>
<name>A0A9W6GNG3_9FUSO</name>
<feature type="transmembrane region" description="Helical" evidence="1">
    <location>
        <begin position="259"/>
        <end position="278"/>
    </location>
</feature>
<evidence type="ECO:0000256" key="1">
    <source>
        <dbReference type="SAM" id="Phobius"/>
    </source>
</evidence>
<dbReference type="SUPFAM" id="SSF47090">
    <property type="entry name" value="PGBD-like"/>
    <property type="match status" value="1"/>
</dbReference>
<dbReference type="EMBL" id="BSDY01000024">
    <property type="protein sequence ID" value="GLI57778.1"/>
    <property type="molecule type" value="Genomic_DNA"/>
</dbReference>
<sequence length="459" mass="53115">MSLVDKLNYFNLDKVIGYYIAASSNPKLLKTKRFIISSDLEKLSEFEVSYNEDSIKKVFENVGMGRKIRILPEFFKILDEENAGMLTKLLDSLRNILSLMYIADRYVEEKSCIEISLEGFQFHKQQINETSEGIESSSYYNIYLWVYENNNIVDKLGLVRNILSYNSPFEFKGIDKSVYNTIISNYKLYLRKNVEKYLEAKDKVVQNSLEMSTSLTQVLDQFVEEFKKIVFFLSTFFMTAFIMIAIAGGKLRGFANGDLLILSCGVIVLSFIYFIFAISSFNSKKKKLEGEYEDFKKGYEDIFDKHDIKNIFSEDKIFNRNIKYSKKIRKRIAGFSTIILIVLIGVIFLIRRTSSTEIVRENEVVPKIEEEKQISKVSVEMNVLFGKLNNFLPQDKLTIDEIKEVQSLLNTILKDTNLAIDGKIGPQSETAIKRYERDNNLEITGKATFALYERLKGEK</sequence>
<keyword evidence="1" id="KW-0472">Membrane</keyword>
<evidence type="ECO:0000313" key="3">
    <source>
        <dbReference type="EMBL" id="GLI57778.1"/>
    </source>
</evidence>
<dbReference type="AlphaFoldDB" id="A0A9W6GNG3"/>
<evidence type="ECO:0000313" key="4">
    <source>
        <dbReference type="Proteomes" id="UP001144471"/>
    </source>
</evidence>
<comment type="caution">
    <text evidence="3">The sequence shown here is derived from an EMBL/GenBank/DDBJ whole genome shotgun (WGS) entry which is preliminary data.</text>
</comment>
<dbReference type="InterPro" id="IPR002477">
    <property type="entry name" value="Peptidoglycan-bd-like"/>
</dbReference>
<protein>
    <recommendedName>
        <fullName evidence="2">Peptidoglycan binding-like domain-containing protein</fullName>
    </recommendedName>
</protein>
<keyword evidence="1" id="KW-1133">Transmembrane helix</keyword>
<evidence type="ECO:0000259" key="2">
    <source>
        <dbReference type="Pfam" id="PF01471"/>
    </source>
</evidence>
<dbReference type="Gene3D" id="1.10.101.10">
    <property type="entry name" value="PGBD-like superfamily/PGBD"/>
    <property type="match status" value="1"/>
</dbReference>
<proteinExistence type="predicted"/>
<keyword evidence="1" id="KW-0812">Transmembrane</keyword>
<feature type="domain" description="Peptidoglycan binding-like" evidence="2">
    <location>
        <begin position="400"/>
        <end position="455"/>
    </location>
</feature>
<feature type="transmembrane region" description="Helical" evidence="1">
    <location>
        <begin position="229"/>
        <end position="247"/>
    </location>
</feature>
<accession>A0A9W6GNG3</accession>
<dbReference type="Pfam" id="PF01471">
    <property type="entry name" value="PG_binding_1"/>
    <property type="match status" value="1"/>
</dbReference>
<gene>
    <name evidence="3" type="ORF">PM10SUCC1_32920</name>
</gene>
<dbReference type="Proteomes" id="UP001144471">
    <property type="component" value="Unassembled WGS sequence"/>
</dbReference>
<organism evidence="3 4">
    <name type="scientific">Propionigenium maris DSM 9537</name>
    <dbReference type="NCBI Taxonomy" id="1123000"/>
    <lineage>
        <taxon>Bacteria</taxon>
        <taxon>Fusobacteriati</taxon>
        <taxon>Fusobacteriota</taxon>
        <taxon>Fusobacteriia</taxon>
        <taxon>Fusobacteriales</taxon>
        <taxon>Fusobacteriaceae</taxon>
        <taxon>Propionigenium</taxon>
    </lineage>
</organism>
<dbReference type="InterPro" id="IPR036365">
    <property type="entry name" value="PGBD-like_sf"/>
</dbReference>
<feature type="transmembrane region" description="Helical" evidence="1">
    <location>
        <begin position="332"/>
        <end position="350"/>
    </location>
</feature>